<dbReference type="Pfam" id="PF03881">
    <property type="entry name" value="Fructosamin_kin"/>
    <property type="match status" value="1"/>
</dbReference>
<dbReference type="InterPro" id="IPR011009">
    <property type="entry name" value="Kinase-like_dom_sf"/>
</dbReference>
<keyword evidence="4" id="KW-1185">Reference proteome</keyword>
<proteinExistence type="inferred from homology"/>
<dbReference type="Proteomes" id="UP000602442">
    <property type="component" value="Unassembled WGS sequence"/>
</dbReference>
<comment type="caution">
    <text evidence="3">The sequence shown here is derived from an EMBL/GenBank/DDBJ whole genome shotgun (WGS) entry which is preliminary data.</text>
</comment>
<sequence length="264" mass="29370">MSWQHRFEAITGSTIAGGRKLQGGDLGGATLVDLADGRQAVAKSGPLVTREGAMLKAIAETGAPAPRVWHGEDDLLIMDYVDADGVKGWESLADALAQLHAPRDELYGWENDYAFGTISIANSRTENWPRFWAECRLLCHAEKIDSSIARRLETLSKSLPDLLPAYPTPSLLHGDLWGGNILFHQGKLAALIDPASYVGHREVDVAMLTMFDHPPHEFFEALELEEGWRERLPIYRLWPLLVHLRLFGDTYKNSVTNALRTLGF</sequence>
<comment type="similarity">
    <text evidence="1 2">Belongs to the fructosamine kinase family.</text>
</comment>
<evidence type="ECO:0000313" key="3">
    <source>
        <dbReference type="EMBL" id="MBH5321830.1"/>
    </source>
</evidence>
<evidence type="ECO:0000313" key="4">
    <source>
        <dbReference type="Proteomes" id="UP000602442"/>
    </source>
</evidence>
<dbReference type="GO" id="GO:0016301">
    <property type="term" value="F:kinase activity"/>
    <property type="evidence" value="ECO:0007669"/>
    <property type="project" value="UniProtKB-KW"/>
</dbReference>
<dbReference type="InterPro" id="IPR016477">
    <property type="entry name" value="Fructo-/Ketosamine-3-kinase"/>
</dbReference>
<name>A0ABS0N1J2_9SPHN</name>
<evidence type="ECO:0000256" key="1">
    <source>
        <dbReference type="ARBA" id="ARBA00009460"/>
    </source>
</evidence>
<dbReference type="EMBL" id="JAEANY010000001">
    <property type="protein sequence ID" value="MBH5321830.1"/>
    <property type="molecule type" value="Genomic_DNA"/>
</dbReference>
<dbReference type="Gene3D" id="3.90.1200.10">
    <property type="match status" value="1"/>
</dbReference>
<organism evidence="3 4">
    <name type="scientific">Aurantiacibacter sediminis</name>
    <dbReference type="NCBI Taxonomy" id="2793064"/>
    <lineage>
        <taxon>Bacteria</taxon>
        <taxon>Pseudomonadati</taxon>
        <taxon>Pseudomonadota</taxon>
        <taxon>Alphaproteobacteria</taxon>
        <taxon>Sphingomonadales</taxon>
        <taxon>Erythrobacteraceae</taxon>
        <taxon>Aurantiacibacter</taxon>
    </lineage>
</organism>
<evidence type="ECO:0000256" key="2">
    <source>
        <dbReference type="PIRNR" id="PIRNR006221"/>
    </source>
</evidence>
<accession>A0ABS0N1J2</accession>
<dbReference type="PANTHER" id="PTHR12149:SF8">
    <property type="entry name" value="PROTEIN-RIBULOSAMINE 3-KINASE"/>
    <property type="match status" value="1"/>
</dbReference>
<dbReference type="SUPFAM" id="SSF56112">
    <property type="entry name" value="Protein kinase-like (PK-like)"/>
    <property type="match status" value="1"/>
</dbReference>
<keyword evidence="2 3" id="KW-0418">Kinase</keyword>
<dbReference type="PANTHER" id="PTHR12149">
    <property type="entry name" value="FRUCTOSAMINE 3 KINASE-RELATED PROTEIN"/>
    <property type="match status" value="1"/>
</dbReference>
<protein>
    <submittedName>
        <fullName evidence="3">Fructosamine kinase family protein</fullName>
    </submittedName>
</protein>
<reference evidence="3 4" key="1">
    <citation type="submission" date="2020-11" db="EMBL/GenBank/DDBJ databases">
        <title>Erythrobacter sediminis sp. nov., a marine bacterium from a tidal flat of Garorim Bay.</title>
        <authorList>
            <person name="Kim D."/>
            <person name="Yoo Y."/>
            <person name="Kim J.-J."/>
        </authorList>
    </citation>
    <scope>NUCLEOTIDE SEQUENCE [LARGE SCALE GENOMIC DNA]</scope>
    <source>
        <strain evidence="3 4">JGD-13</strain>
    </source>
</reference>
<keyword evidence="2" id="KW-0808">Transferase</keyword>
<dbReference type="Gene3D" id="3.30.200.20">
    <property type="entry name" value="Phosphorylase Kinase, domain 1"/>
    <property type="match status" value="1"/>
</dbReference>
<gene>
    <name evidence="3" type="ORF">I5L03_04450</name>
</gene>
<dbReference type="PIRSF" id="PIRSF006221">
    <property type="entry name" value="Ketosamine-3-kinase"/>
    <property type="match status" value="1"/>
</dbReference>
<dbReference type="RefSeq" id="WP_197920477.1">
    <property type="nucleotide sequence ID" value="NZ_CAWPTA010000006.1"/>
</dbReference>